<comment type="caution">
    <text evidence="2">The sequence shown here is derived from an EMBL/GenBank/DDBJ whole genome shotgun (WGS) entry which is preliminary data.</text>
</comment>
<proteinExistence type="predicted"/>
<evidence type="ECO:0000313" key="2">
    <source>
        <dbReference type="EMBL" id="KAG8623365.1"/>
    </source>
</evidence>
<dbReference type="AlphaFoldDB" id="A0A8K0KWS8"/>
<accession>A0A8K0KWS8</accession>
<sequence length="482" mass="53599">MLSALPTTPFTQGLKLALHHKPEIDKLDPEAGPAEIAAALSLEGPFSGTRLAIDGSWMVEFLDWQNLMALSAQDRRSSKARDSTGKAQDEDGTDGTDDAKPLAMSGRRLQKRRKITITGGPDNDNNEDDNNRVTSYPRLQSQKLINKHGPPALRAPIEAREKRSSQESSTLVDAKTALPRATDQNPPAVRVSIADLLNVKNDNYLSGTRRFLPPFKGNSEETIGLNLSLIKKLALQDDDLSLFRVADLEHYAELANEYFGGTYSSEFAHKHLEIFQMLPTFSRNLARTSARSKAANVHSDHSNFAICLFDEYPEECKTHILEVFDLPHFVSDDQMSLGDAIKTLADNDDVDPTSLSLHFAKFSLDDLDEMLSLTQETLLSKAREDTAVDLDRIFTKYRIDTDVSLNSVFPGAYISGLINHVISGRAGFQLTRNYCLWVLKFAKEIERGFAEVGRFKGLLGSADYEELKLAIVYAYATLRAQL</sequence>
<feature type="compositionally biased region" description="Polar residues" evidence="1">
    <location>
        <begin position="132"/>
        <end position="144"/>
    </location>
</feature>
<feature type="region of interest" description="Disordered" evidence="1">
    <location>
        <begin position="74"/>
        <end position="184"/>
    </location>
</feature>
<evidence type="ECO:0000256" key="1">
    <source>
        <dbReference type="SAM" id="MobiDB-lite"/>
    </source>
</evidence>
<name>A0A8K0KWS8_9PEZI</name>
<evidence type="ECO:0000313" key="3">
    <source>
        <dbReference type="Proteomes" id="UP000809789"/>
    </source>
</evidence>
<dbReference type="Proteomes" id="UP000809789">
    <property type="component" value="Unassembled WGS sequence"/>
</dbReference>
<protein>
    <submittedName>
        <fullName evidence="2">Uncharacterized protein</fullName>
    </submittedName>
</protein>
<reference evidence="2" key="1">
    <citation type="submission" date="2021-07" db="EMBL/GenBank/DDBJ databases">
        <title>Elsinoe batatas strain:CRI-CJ2 Genome sequencing and assembly.</title>
        <authorList>
            <person name="Huang L."/>
        </authorList>
    </citation>
    <scope>NUCLEOTIDE SEQUENCE</scope>
    <source>
        <strain evidence="2">CRI-CJ2</strain>
    </source>
</reference>
<organism evidence="2 3">
    <name type="scientific">Elsinoe batatas</name>
    <dbReference type="NCBI Taxonomy" id="2601811"/>
    <lineage>
        <taxon>Eukaryota</taxon>
        <taxon>Fungi</taxon>
        <taxon>Dikarya</taxon>
        <taxon>Ascomycota</taxon>
        <taxon>Pezizomycotina</taxon>
        <taxon>Dothideomycetes</taxon>
        <taxon>Dothideomycetidae</taxon>
        <taxon>Myriangiales</taxon>
        <taxon>Elsinoaceae</taxon>
        <taxon>Elsinoe</taxon>
    </lineage>
</organism>
<feature type="compositionally biased region" description="Basic and acidic residues" evidence="1">
    <location>
        <begin position="74"/>
        <end position="89"/>
    </location>
</feature>
<gene>
    <name evidence="2" type="ORF">KVT40_008341</name>
</gene>
<dbReference type="EMBL" id="JAESVG020000010">
    <property type="protein sequence ID" value="KAG8623365.1"/>
    <property type="molecule type" value="Genomic_DNA"/>
</dbReference>
<keyword evidence="3" id="KW-1185">Reference proteome</keyword>